<keyword evidence="6" id="KW-0456">Lyase</keyword>
<dbReference type="InterPro" id="IPR013785">
    <property type="entry name" value="Aldolase_TIM"/>
</dbReference>
<accession>A0AA38F5L8</accession>
<evidence type="ECO:0000256" key="2">
    <source>
        <dbReference type="ARBA" id="ARBA00004714"/>
    </source>
</evidence>
<evidence type="ECO:0000313" key="7">
    <source>
        <dbReference type="EMBL" id="KAH9289077.1"/>
    </source>
</evidence>
<dbReference type="GO" id="GO:0004332">
    <property type="term" value="F:fructose-bisphosphate aldolase activity"/>
    <property type="evidence" value="ECO:0007669"/>
    <property type="project" value="UniProtKB-EC"/>
</dbReference>
<comment type="similarity">
    <text evidence="3">Belongs to the class I fructose-bisphosphate aldolase family.</text>
</comment>
<dbReference type="PANTHER" id="PTHR11627">
    <property type="entry name" value="FRUCTOSE-BISPHOSPHATE ALDOLASE"/>
    <property type="match status" value="1"/>
</dbReference>
<name>A0AA38F5L8_TAXCH</name>
<gene>
    <name evidence="7" type="ORF">KI387_033194</name>
</gene>
<keyword evidence="5" id="KW-0324">Glycolysis</keyword>
<reference evidence="7 8" key="1">
    <citation type="journal article" date="2021" name="Nat. Plants">
        <title>The Taxus genome provides insights into paclitaxel biosynthesis.</title>
        <authorList>
            <person name="Xiong X."/>
            <person name="Gou J."/>
            <person name="Liao Q."/>
            <person name="Li Y."/>
            <person name="Zhou Q."/>
            <person name="Bi G."/>
            <person name="Li C."/>
            <person name="Du R."/>
            <person name="Wang X."/>
            <person name="Sun T."/>
            <person name="Guo L."/>
            <person name="Liang H."/>
            <person name="Lu P."/>
            <person name="Wu Y."/>
            <person name="Zhang Z."/>
            <person name="Ro D.K."/>
            <person name="Shang Y."/>
            <person name="Huang S."/>
            <person name="Yan J."/>
        </authorList>
    </citation>
    <scope>NUCLEOTIDE SEQUENCE [LARGE SCALE GENOMIC DNA]</scope>
    <source>
        <strain evidence="7">Ta-2019</strain>
    </source>
</reference>
<comment type="catalytic activity">
    <reaction evidence="1">
        <text>beta-D-fructose 1,6-bisphosphate = D-glyceraldehyde 3-phosphate + dihydroxyacetone phosphate</text>
        <dbReference type="Rhea" id="RHEA:14729"/>
        <dbReference type="ChEBI" id="CHEBI:32966"/>
        <dbReference type="ChEBI" id="CHEBI:57642"/>
        <dbReference type="ChEBI" id="CHEBI:59776"/>
        <dbReference type="EC" id="4.1.2.13"/>
    </reaction>
</comment>
<keyword evidence="8" id="KW-1185">Reference proteome</keyword>
<evidence type="ECO:0000256" key="1">
    <source>
        <dbReference type="ARBA" id="ARBA00000441"/>
    </source>
</evidence>
<comment type="caution">
    <text evidence="7">The sequence shown here is derived from an EMBL/GenBank/DDBJ whole genome shotgun (WGS) entry which is preliminary data.</text>
</comment>
<evidence type="ECO:0000256" key="3">
    <source>
        <dbReference type="ARBA" id="ARBA00010387"/>
    </source>
</evidence>
<evidence type="ECO:0000256" key="5">
    <source>
        <dbReference type="ARBA" id="ARBA00023152"/>
    </source>
</evidence>
<organism evidence="7 8">
    <name type="scientific">Taxus chinensis</name>
    <name type="common">Chinese yew</name>
    <name type="synonym">Taxus wallichiana var. chinensis</name>
    <dbReference type="NCBI Taxonomy" id="29808"/>
    <lineage>
        <taxon>Eukaryota</taxon>
        <taxon>Viridiplantae</taxon>
        <taxon>Streptophyta</taxon>
        <taxon>Embryophyta</taxon>
        <taxon>Tracheophyta</taxon>
        <taxon>Spermatophyta</taxon>
        <taxon>Pinopsida</taxon>
        <taxon>Pinidae</taxon>
        <taxon>Conifers II</taxon>
        <taxon>Cupressales</taxon>
        <taxon>Taxaceae</taxon>
        <taxon>Taxus</taxon>
    </lineage>
</organism>
<sequence length="87" mass="9846">GNGLVPIVEPNIILDGDHSINKILQIAKKVWVEIFFYLAQNNVVFKGILLKPSMITPGAEYKEKTTPQKVVEYTLNMLKRRVPPIIT</sequence>
<dbReference type="Gene3D" id="3.20.20.70">
    <property type="entry name" value="Aldolase class I"/>
    <property type="match status" value="1"/>
</dbReference>
<dbReference type="EC" id="4.1.2.13" evidence="4"/>
<dbReference type="Proteomes" id="UP000824469">
    <property type="component" value="Unassembled WGS sequence"/>
</dbReference>
<evidence type="ECO:0000256" key="6">
    <source>
        <dbReference type="ARBA" id="ARBA00023239"/>
    </source>
</evidence>
<dbReference type="SUPFAM" id="SSF51569">
    <property type="entry name" value="Aldolase"/>
    <property type="match status" value="1"/>
</dbReference>
<dbReference type="Pfam" id="PF00274">
    <property type="entry name" value="Glycolytic"/>
    <property type="match status" value="1"/>
</dbReference>
<dbReference type="InterPro" id="IPR000741">
    <property type="entry name" value="FBA_I"/>
</dbReference>
<evidence type="ECO:0000256" key="4">
    <source>
        <dbReference type="ARBA" id="ARBA00013068"/>
    </source>
</evidence>
<feature type="non-terminal residue" evidence="7">
    <location>
        <position position="1"/>
    </location>
</feature>
<protein>
    <recommendedName>
        <fullName evidence="4">fructose-bisphosphate aldolase</fullName>
        <ecNumber evidence="4">4.1.2.13</ecNumber>
    </recommendedName>
</protein>
<evidence type="ECO:0000313" key="8">
    <source>
        <dbReference type="Proteomes" id="UP000824469"/>
    </source>
</evidence>
<dbReference type="AlphaFoldDB" id="A0AA38F5L8"/>
<feature type="non-terminal residue" evidence="7">
    <location>
        <position position="87"/>
    </location>
</feature>
<comment type="pathway">
    <text evidence="2">Carbohydrate degradation; glycolysis; D-glyceraldehyde 3-phosphate and glycerone phosphate from D-glucose: step 4/4.</text>
</comment>
<dbReference type="EMBL" id="JAHRHJ020003813">
    <property type="protein sequence ID" value="KAH9289077.1"/>
    <property type="molecule type" value="Genomic_DNA"/>
</dbReference>
<proteinExistence type="inferred from homology"/>
<dbReference type="GO" id="GO:0006096">
    <property type="term" value="P:glycolytic process"/>
    <property type="evidence" value="ECO:0007669"/>
    <property type="project" value="UniProtKB-KW"/>
</dbReference>